<dbReference type="SUPFAM" id="SSF103481">
    <property type="entry name" value="Multidrug resistance efflux transporter EmrE"/>
    <property type="match status" value="1"/>
</dbReference>
<name>A0ABP5FE08_9MICC</name>
<dbReference type="Pfam" id="PF00893">
    <property type="entry name" value="Multi_Drug_Res"/>
    <property type="match status" value="1"/>
</dbReference>
<protein>
    <submittedName>
        <fullName evidence="9">Multidrug efflux SMR transporter</fullName>
    </submittedName>
</protein>
<evidence type="ECO:0000256" key="5">
    <source>
        <dbReference type="ARBA" id="ARBA00022989"/>
    </source>
</evidence>
<evidence type="ECO:0000256" key="6">
    <source>
        <dbReference type="ARBA" id="ARBA00023136"/>
    </source>
</evidence>
<evidence type="ECO:0000256" key="2">
    <source>
        <dbReference type="ARBA" id="ARBA00022448"/>
    </source>
</evidence>
<dbReference type="Proteomes" id="UP001501461">
    <property type="component" value="Unassembled WGS sequence"/>
</dbReference>
<comment type="subcellular location">
    <subcellularLocation>
        <location evidence="1 7">Cell membrane</location>
        <topology evidence="1 7">Multi-pass membrane protein</topology>
    </subcellularLocation>
</comment>
<evidence type="ECO:0000256" key="3">
    <source>
        <dbReference type="ARBA" id="ARBA00022475"/>
    </source>
</evidence>
<feature type="transmembrane region" description="Helical" evidence="8">
    <location>
        <begin position="56"/>
        <end position="78"/>
    </location>
</feature>
<dbReference type="RefSeq" id="WP_343955493.1">
    <property type="nucleotide sequence ID" value="NZ_BAAAMN010000003.1"/>
</dbReference>
<keyword evidence="5 8" id="KW-1133">Transmembrane helix</keyword>
<evidence type="ECO:0000256" key="7">
    <source>
        <dbReference type="RuleBase" id="RU003942"/>
    </source>
</evidence>
<proteinExistence type="inferred from homology"/>
<keyword evidence="2" id="KW-0813">Transport</keyword>
<feature type="transmembrane region" description="Helical" evidence="8">
    <location>
        <begin position="27"/>
        <end position="49"/>
    </location>
</feature>
<dbReference type="PANTHER" id="PTHR30561:SF1">
    <property type="entry name" value="MULTIDRUG TRANSPORTER EMRE"/>
    <property type="match status" value="1"/>
</dbReference>
<evidence type="ECO:0000313" key="10">
    <source>
        <dbReference type="Proteomes" id="UP001501461"/>
    </source>
</evidence>
<gene>
    <name evidence="9" type="ORF">GCM10009720_00580</name>
</gene>
<dbReference type="InterPro" id="IPR037185">
    <property type="entry name" value="EmrE-like"/>
</dbReference>
<keyword evidence="10" id="KW-1185">Reference proteome</keyword>
<keyword evidence="3" id="KW-1003">Cell membrane</keyword>
<dbReference type="InterPro" id="IPR045324">
    <property type="entry name" value="Small_multidrug_res"/>
</dbReference>
<accession>A0ABP5FE08</accession>
<organism evidence="9 10">
    <name type="scientific">Yaniella flava</name>
    <dbReference type="NCBI Taxonomy" id="287930"/>
    <lineage>
        <taxon>Bacteria</taxon>
        <taxon>Bacillati</taxon>
        <taxon>Actinomycetota</taxon>
        <taxon>Actinomycetes</taxon>
        <taxon>Micrococcales</taxon>
        <taxon>Micrococcaceae</taxon>
        <taxon>Yaniella</taxon>
    </lineage>
</organism>
<keyword evidence="6 8" id="KW-0472">Membrane</keyword>
<feature type="transmembrane region" description="Helical" evidence="8">
    <location>
        <begin position="84"/>
        <end position="102"/>
    </location>
</feature>
<evidence type="ECO:0000256" key="1">
    <source>
        <dbReference type="ARBA" id="ARBA00004651"/>
    </source>
</evidence>
<dbReference type="EMBL" id="BAAAMN010000003">
    <property type="protein sequence ID" value="GAA2024729.1"/>
    <property type="molecule type" value="Genomic_DNA"/>
</dbReference>
<dbReference type="InterPro" id="IPR000390">
    <property type="entry name" value="Small_drug/metabolite_transptr"/>
</dbReference>
<sequence length="115" mass="11755">MKRWLLLVGAIIAEVLGTMALRATVDTPLWVIGVVGGYAVAFTLLGLALGEGMPIGIAYGTWAAGGVALVAILGAAIFGETLSWLSIIGIVVLVVGVFLVQIGDGRPKKVEVGNP</sequence>
<evidence type="ECO:0000313" key="9">
    <source>
        <dbReference type="EMBL" id="GAA2024729.1"/>
    </source>
</evidence>
<keyword evidence="4 7" id="KW-0812">Transmembrane</keyword>
<reference evidence="10" key="1">
    <citation type="journal article" date="2019" name="Int. J. Syst. Evol. Microbiol.">
        <title>The Global Catalogue of Microorganisms (GCM) 10K type strain sequencing project: providing services to taxonomists for standard genome sequencing and annotation.</title>
        <authorList>
            <consortium name="The Broad Institute Genomics Platform"/>
            <consortium name="The Broad Institute Genome Sequencing Center for Infectious Disease"/>
            <person name="Wu L."/>
            <person name="Ma J."/>
        </authorList>
    </citation>
    <scope>NUCLEOTIDE SEQUENCE [LARGE SCALE GENOMIC DNA]</scope>
    <source>
        <strain evidence="10">JCM 13595</strain>
    </source>
</reference>
<dbReference type="PANTHER" id="PTHR30561">
    <property type="entry name" value="SMR FAMILY PROTON-DEPENDENT DRUG EFFLUX TRANSPORTER SUGE"/>
    <property type="match status" value="1"/>
</dbReference>
<dbReference type="Gene3D" id="1.10.3730.20">
    <property type="match status" value="1"/>
</dbReference>
<comment type="caution">
    <text evidence="9">The sequence shown here is derived from an EMBL/GenBank/DDBJ whole genome shotgun (WGS) entry which is preliminary data.</text>
</comment>
<evidence type="ECO:0000256" key="8">
    <source>
        <dbReference type="SAM" id="Phobius"/>
    </source>
</evidence>
<evidence type="ECO:0000256" key="4">
    <source>
        <dbReference type="ARBA" id="ARBA00022692"/>
    </source>
</evidence>
<comment type="similarity">
    <text evidence="7">Belongs to the drug/metabolite transporter (DMT) superfamily. Small multidrug resistance (SMR) (TC 2.A.7.1) family.</text>
</comment>